<accession>A0A563EWH8</accession>
<proteinExistence type="predicted"/>
<dbReference type="AlphaFoldDB" id="A0A563EWH8"/>
<dbReference type="Proteomes" id="UP000316639">
    <property type="component" value="Unassembled WGS sequence"/>
</dbReference>
<keyword evidence="2" id="KW-1185">Reference proteome</keyword>
<comment type="caution">
    <text evidence="1">The sequence shown here is derived from an EMBL/GenBank/DDBJ whole genome shotgun (WGS) entry which is preliminary data.</text>
</comment>
<reference evidence="1 2" key="1">
    <citation type="submission" date="2019-07" db="EMBL/GenBank/DDBJ databases">
        <title>Lentzea xizangensis sp. nov., isolated from Qinghai-Tibetan Plateau Soils.</title>
        <authorList>
            <person name="Huang J."/>
        </authorList>
    </citation>
    <scope>NUCLEOTIDE SEQUENCE [LARGE SCALE GENOMIC DNA]</scope>
    <source>
        <strain evidence="1 2">FXJ1.1311</strain>
    </source>
</reference>
<dbReference type="EMBL" id="VOBR01000007">
    <property type="protein sequence ID" value="TWP51831.1"/>
    <property type="molecule type" value="Genomic_DNA"/>
</dbReference>
<dbReference type="OrthoDB" id="4760135at2"/>
<evidence type="ECO:0000313" key="1">
    <source>
        <dbReference type="EMBL" id="TWP51831.1"/>
    </source>
</evidence>
<protein>
    <submittedName>
        <fullName evidence="1">Uncharacterized protein</fullName>
    </submittedName>
</protein>
<gene>
    <name evidence="1" type="ORF">FKR81_13340</name>
</gene>
<name>A0A563EWH8_9PSEU</name>
<sequence length="440" mass="49069">MVAELLAPQARRTGPARGAVPSEHLRTWVLSQAQNVTRHRAGLRPFRVDEFGDPATGPSRGHVQAVNALLGTLRTPLGRVIAELKDTAEAAADDPSRERVTALLELKSKAHDWVRATEQVWDFYLELFGQRQSSFAPWLVACDRIALDCYQYAYLGVGVAKSVPAPPPFAYMRTGFSPATYRRGIRLSKIGRQLNPFALIQLPYHRLLNPWTLGAILHEVSHNLQNDLGLQKVVPVRIAERLLGAGLPRSVASTWTRWNREIFADLAGLLLGGPGTVGSLFDVVGRSRRQTLGYLPGGVHPTPYLRAFLSVELLRRMGFPEEAEQYRRTWRALYPDTRGSDIPRPLLQTARTAVPLVVDALCRTEFPSLGHRTLMTVLRFEPKEQVMIEEAAGRLAEGVDPGVLPERFLISAVRTAVERGLASPDRLMRNFFTELGRRSR</sequence>
<dbReference type="RefSeq" id="WP_146351651.1">
    <property type="nucleotide sequence ID" value="NZ_VOBR01000007.1"/>
</dbReference>
<organism evidence="1 2">
    <name type="scientific">Lentzea tibetensis</name>
    <dbReference type="NCBI Taxonomy" id="2591470"/>
    <lineage>
        <taxon>Bacteria</taxon>
        <taxon>Bacillati</taxon>
        <taxon>Actinomycetota</taxon>
        <taxon>Actinomycetes</taxon>
        <taxon>Pseudonocardiales</taxon>
        <taxon>Pseudonocardiaceae</taxon>
        <taxon>Lentzea</taxon>
    </lineage>
</organism>
<evidence type="ECO:0000313" key="2">
    <source>
        <dbReference type="Proteomes" id="UP000316639"/>
    </source>
</evidence>